<dbReference type="Pfam" id="PF00096">
    <property type="entry name" value="zf-C2H2"/>
    <property type="match status" value="4"/>
</dbReference>
<dbReference type="GO" id="GO:0000981">
    <property type="term" value="F:DNA-binding transcription factor activity, RNA polymerase II-specific"/>
    <property type="evidence" value="ECO:0007669"/>
    <property type="project" value="TreeGrafter"/>
</dbReference>
<evidence type="ECO:0000256" key="2">
    <source>
        <dbReference type="ARBA" id="ARBA00022723"/>
    </source>
</evidence>
<feature type="region of interest" description="Disordered" evidence="9">
    <location>
        <begin position="118"/>
        <end position="137"/>
    </location>
</feature>
<name>A0A4E0RZF8_FASHE</name>
<feature type="compositionally biased region" description="Polar residues" evidence="9">
    <location>
        <begin position="872"/>
        <end position="893"/>
    </location>
</feature>
<comment type="caution">
    <text evidence="11">The sequence shown here is derived from an EMBL/GenBank/DDBJ whole genome shotgun (WGS) entry which is preliminary data.</text>
</comment>
<reference evidence="11" key="1">
    <citation type="submission" date="2019-03" db="EMBL/GenBank/DDBJ databases">
        <title>Improved annotation for the trematode Fasciola hepatica.</title>
        <authorList>
            <person name="Choi Y.-J."/>
            <person name="Martin J."/>
            <person name="Mitreva M."/>
        </authorList>
    </citation>
    <scope>NUCLEOTIDE SEQUENCE [LARGE SCALE GENOMIC DNA]</scope>
</reference>
<evidence type="ECO:0000256" key="5">
    <source>
        <dbReference type="ARBA" id="ARBA00022833"/>
    </source>
</evidence>
<evidence type="ECO:0000256" key="9">
    <source>
        <dbReference type="SAM" id="MobiDB-lite"/>
    </source>
</evidence>
<proteinExistence type="predicted"/>
<dbReference type="EMBL" id="JXXN02001473">
    <property type="protein sequence ID" value="THD24692.1"/>
    <property type="molecule type" value="Genomic_DNA"/>
</dbReference>
<feature type="domain" description="C2H2-type" evidence="10">
    <location>
        <begin position="984"/>
        <end position="1006"/>
    </location>
</feature>
<dbReference type="InterPro" id="IPR013087">
    <property type="entry name" value="Znf_C2H2_type"/>
</dbReference>
<comment type="subcellular location">
    <subcellularLocation>
        <location evidence="1">Nucleus</location>
    </subcellularLocation>
</comment>
<dbReference type="GO" id="GO:0005634">
    <property type="term" value="C:nucleus"/>
    <property type="evidence" value="ECO:0007669"/>
    <property type="project" value="UniProtKB-SubCell"/>
</dbReference>
<keyword evidence="8" id="KW-0175">Coiled coil</keyword>
<keyword evidence="12" id="KW-1185">Reference proteome</keyword>
<dbReference type="GO" id="GO:0000978">
    <property type="term" value="F:RNA polymerase II cis-regulatory region sequence-specific DNA binding"/>
    <property type="evidence" value="ECO:0007669"/>
    <property type="project" value="TreeGrafter"/>
</dbReference>
<feature type="compositionally biased region" description="Low complexity" evidence="9">
    <location>
        <begin position="1691"/>
        <end position="1709"/>
    </location>
</feature>
<protein>
    <submittedName>
        <fullName evidence="11">Zinc finger protein</fullName>
    </submittedName>
</protein>
<dbReference type="PROSITE" id="PS50157">
    <property type="entry name" value="ZINC_FINGER_C2H2_2"/>
    <property type="match status" value="4"/>
</dbReference>
<evidence type="ECO:0000256" key="7">
    <source>
        <dbReference type="PROSITE-ProRule" id="PRU00042"/>
    </source>
</evidence>
<evidence type="ECO:0000256" key="1">
    <source>
        <dbReference type="ARBA" id="ARBA00004123"/>
    </source>
</evidence>
<feature type="region of interest" description="Disordered" evidence="9">
    <location>
        <begin position="1683"/>
        <end position="1709"/>
    </location>
</feature>
<feature type="compositionally biased region" description="Low complexity" evidence="9">
    <location>
        <begin position="894"/>
        <end position="903"/>
    </location>
</feature>
<dbReference type="PANTHER" id="PTHR24388">
    <property type="entry name" value="ZINC FINGER PROTEIN"/>
    <property type="match status" value="1"/>
</dbReference>
<dbReference type="SUPFAM" id="SSF57667">
    <property type="entry name" value="beta-beta-alpha zinc fingers"/>
    <property type="match status" value="2"/>
</dbReference>
<dbReference type="SMART" id="SM00355">
    <property type="entry name" value="ZnF_C2H2"/>
    <property type="match status" value="4"/>
</dbReference>
<keyword evidence="3" id="KW-0677">Repeat</keyword>
<keyword evidence="6" id="KW-0539">Nucleus</keyword>
<sequence length="1709" mass="179706">METIFSVTAPRNVAESNVTCTVTTNPNAGQDSLIPSSVSFTRSNSLVDAVVVHSEHARLSLTTDSLSNTVSSDEHLMRFADDLSISMKSNLVGSPLVDDEDDDVRSLLAAAAAVAAAASPSSPQMRSSSSGLNTPPHTRVCNTLDAVVSNEVKDGLHTPGGAALLVSRLSSSASAFASSDTNDDDDDPLSMLISSTVSQHHNSLSYPSLMVCAPPTTTLNNPHSHLPNIPVLSPSCTRTPVTISDPMSSNESQFHSSSRAQSTPVTLCNDTSGALKTHPISMRFSTLLSTKTAATTASFTTATNTPNTAGSATTTLPMSLGTASVSTVKPTSATVMLTDASLNTKPINFVTFSPGAKHPPVTAPQTDPRFSEFNSGNTVRSSIAHIPGIGTISVSPGSPNGAIPDIRMSANSSSVAPQTVSVSLNSQSPVSQQSEILKSTATLYTEPETTALSPDSVADCDWSRSPTIRGVVELPSPDQHPSGSAEDEFDACSPSATAENLKDLEQVISSHSASLPVADDCDEELYLLKTPSFDLVPSLKTDSSSLTGSKNTILLETESEKLTHPAVSGDPNLFGCSAPVCPESNLLTTQPALVVEAPGIESTASRPSSRHTCADHELHSSTPKVECTSEVLLLSKEDETVLAEQKHKVDEDDTDIMLPVDTVKNDPILSVSSHCSTELHANIRSVGVEPNCELAVEDVTTLAESELLNINTMSSSKLNGESSEPDAGETVISEPKYQIRQQTSPVEVYDEEEYVNAAVAAVDDVVFALAGNRKPDPSLEIDPALEGTGTDRIFTLSLAPVHHNEPPACSMQSACLVNAFSLDCINNDDGAVNGSLTDPDQINLLNMSRRAVSFPGSATITATGGGPLPSCTPHSQSRSTNATDTSGMQSDFETTPTTNPVPNSVNHIVTSVGTVNLNWDQRDSNGDYMCPVCPRVFPQKALLLKHRVMHDEPKHFCDTCGRCFVREDKLKRHVMSIHTAEKPHVCHICTKAFSRKDKLKDHLKHHDRAARNFECQQCQQPFVQKSDLNRHIRGVHQGEPGVGINMGTKRRAPGLSPTKPSKKKSKSLSAIGDSVLLKADPTLTSSKTNATNAASRTAAISVMSPRASNGKYTSTTRKKVNSSLNELPGTTALDPVTTATSTVTGSIEASIAAAAAAAASLGALPTATHIPPGNHHHHHPMFAAAAAASGFMLPTMALTQAHQQFVQQQQQQQQAAAAAAAAAAMLPGGTVGSVPTAHQSAVVLQQQQLQQQQQQFFAMTSVPQSSTAAIVSTNPQQTTPMAHSAAQTTIQMQPELKTVATPNGPMMVLTRIAAASNQTAGQTTQLATGQAMFPQMVGFQATASAQQQQQQQQLQQLQQQAAVVQHQQLLQQQQASYAAAAAAQQFQFHQHQQQATQLQQHQQQQAAALAAQQQQQAAHSFLFPSVSAAGTSPAAFFCHPQDGMTAGLFLASSADPAGFALAAQAAAAAAVQRQTAPTVQAGALSASALAAATGLQVVTGYTDAATHQAMVAQQQQQQQHQQQLLLQHHHQQQQQQQQRLAAVAAAAGAVSAATVAAPNGSGVLMTTGNTPGAVVNSPSAVLTTSTHDPLTTRQTQQSAGSVMVAAAQPDSVSASAAVNNCYQLAAALYQQHHPGLMLAAANGGVGASAGTTGSTMAAMALHHQQQQQQQQYQQQQQQQVGLMAAYHHHQQQQQQAAHQHALLQQQHAQ</sequence>
<feature type="domain" description="C2H2-type" evidence="10">
    <location>
        <begin position="928"/>
        <end position="955"/>
    </location>
</feature>
<evidence type="ECO:0000256" key="4">
    <source>
        <dbReference type="ARBA" id="ARBA00022771"/>
    </source>
</evidence>
<feature type="region of interest" description="Disordered" evidence="9">
    <location>
        <begin position="470"/>
        <end position="491"/>
    </location>
</feature>
<evidence type="ECO:0000313" key="11">
    <source>
        <dbReference type="EMBL" id="THD24692.1"/>
    </source>
</evidence>
<dbReference type="GO" id="GO:0008270">
    <property type="term" value="F:zinc ion binding"/>
    <property type="evidence" value="ECO:0007669"/>
    <property type="project" value="UniProtKB-KW"/>
</dbReference>
<dbReference type="PANTHER" id="PTHR24388:SF54">
    <property type="entry name" value="PROTEIN ESCARGOT"/>
    <property type="match status" value="1"/>
</dbReference>
<dbReference type="Proteomes" id="UP000230066">
    <property type="component" value="Unassembled WGS sequence"/>
</dbReference>
<accession>A0A4E0RZF8</accession>
<dbReference type="InterPro" id="IPR050527">
    <property type="entry name" value="Snail/Krueppel_Znf"/>
</dbReference>
<keyword evidence="5" id="KW-0862">Zinc</keyword>
<organism evidence="11 12">
    <name type="scientific">Fasciola hepatica</name>
    <name type="common">Liver fluke</name>
    <dbReference type="NCBI Taxonomy" id="6192"/>
    <lineage>
        <taxon>Eukaryota</taxon>
        <taxon>Metazoa</taxon>
        <taxon>Spiralia</taxon>
        <taxon>Lophotrochozoa</taxon>
        <taxon>Platyhelminthes</taxon>
        <taxon>Trematoda</taxon>
        <taxon>Digenea</taxon>
        <taxon>Plagiorchiida</taxon>
        <taxon>Echinostomata</taxon>
        <taxon>Echinostomatoidea</taxon>
        <taxon>Fasciolidae</taxon>
        <taxon>Fasciola</taxon>
    </lineage>
</organism>
<feature type="domain" description="C2H2-type" evidence="10">
    <location>
        <begin position="955"/>
        <end position="983"/>
    </location>
</feature>
<evidence type="ECO:0000256" key="8">
    <source>
        <dbReference type="SAM" id="Coils"/>
    </source>
</evidence>
<feature type="region of interest" description="Disordered" evidence="9">
    <location>
        <begin position="857"/>
        <end position="903"/>
    </location>
</feature>
<keyword evidence="2" id="KW-0479">Metal-binding</keyword>
<evidence type="ECO:0000256" key="3">
    <source>
        <dbReference type="ARBA" id="ARBA00022737"/>
    </source>
</evidence>
<evidence type="ECO:0000259" key="10">
    <source>
        <dbReference type="PROSITE" id="PS50157"/>
    </source>
</evidence>
<keyword evidence="4 7" id="KW-0863">Zinc-finger</keyword>
<feature type="compositionally biased region" description="Low complexity" evidence="9">
    <location>
        <begin position="118"/>
        <end position="130"/>
    </location>
</feature>
<dbReference type="InterPro" id="IPR036236">
    <property type="entry name" value="Znf_C2H2_sf"/>
</dbReference>
<evidence type="ECO:0000313" key="12">
    <source>
        <dbReference type="Proteomes" id="UP000230066"/>
    </source>
</evidence>
<dbReference type="Gene3D" id="3.30.160.60">
    <property type="entry name" value="Classic Zinc Finger"/>
    <property type="match status" value="3"/>
</dbReference>
<dbReference type="PROSITE" id="PS00028">
    <property type="entry name" value="ZINC_FINGER_C2H2_1"/>
    <property type="match status" value="4"/>
</dbReference>
<feature type="coiled-coil region" evidence="8">
    <location>
        <begin position="1340"/>
        <end position="1367"/>
    </location>
</feature>
<feature type="region of interest" description="Disordered" evidence="9">
    <location>
        <begin position="246"/>
        <end position="265"/>
    </location>
</feature>
<gene>
    <name evidence="11" type="ORF">D915_004260</name>
</gene>
<feature type="region of interest" description="Disordered" evidence="9">
    <location>
        <begin position="1037"/>
        <end position="1069"/>
    </location>
</feature>
<feature type="domain" description="C2H2-type" evidence="10">
    <location>
        <begin position="1013"/>
        <end position="1041"/>
    </location>
</feature>
<evidence type="ECO:0000256" key="6">
    <source>
        <dbReference type="ARBA" id="ARBA00023242"/>
    </source>
</evidence>
<dbReference type="FunFam" id="3.30.160.60:FF:000446">
    <property type="entry name" value="Zinc finger protein"/>
    <property type="match status" value="1"/>
</dbReference>